<evidence type="ECO:0000256" key="4">
    <source>
        <dbReference type="ARBA" id="ARBA00022519"/>
    </source>
</evidence>
<keyword evidence="7 9" id="KW-0472">Membrane</keyword>
<organism evidence="11 12">
    <name type="scientific">Microbaculum marinum</name>
    <dbReference type="NCBI Taxonomy" id="1764581"/>
    <lineage>
        <taxon>Bacteria</taxon>
        <taxon>Pseudomonadati</taxon>
        <taxon>Pseudomonadota</taxon>
        <taxon>Alphaproteobacteria</taxon>
        <taxon>Hyphomicrobiales</taxon>
        <taxon>Tepidamorphaceae</taxon>
        <taxon>Microbaculum</taxon>
    </lineage>
</organism>
<comment type="subcellular location">
    <subcellularLocation>
        <location evidence="1 9">Cell inner membrane</location>
        <topology evidence="1 9">Multi-pass membrane protein</topology>
    </subcellularLocation>
</comment>
<evidence type="ECO:0000313" key="11">
    <source>
        <dbReference type="EMBL" id="MEJ8571935.1"/>
    </source>
</evidence>
<keyword evidence="4 9" id="KW-0997">Cell inner membrane</keyword>
<comment type="similarity">
    <text evidence="8 9">Belongs to the TRAP transporter small permease family.</text>
</comment>
<dbReference type="GO" id="GO:0015740">
    <property type="term" value="P:C4-dicarboxylate transport"/>
    <property type="evidence" value="ECO:0007669"/>
    <property type="project" value="TreeGrafter"/>
</dbReference>
<evidence type="ECO:0000313" key="12">
    <source>
        <dbReference type="Proteomes" id="UP001378188"/>
    </source>
</evidence>
<evidence type="ECO:0000259" key="10">
    <source>
        <dbReference type="Pfam" id="PF04290"/>
    </source>
</evidence>
<dbReference type="PANTHER" id="PTHR35011">
    <property type="entry name" value="2,3-DIKETO-L-GULONATE TRAP TRANSPORTER SMALL PERMEASE PROTEIN YIAM"/>
    <property type="match status" value="1"/>
</dbReference>
<evidence type="ECO:0000256" key="8">
    <source>
        <dbReference type="ARBA" id="ARBA00038436"/>
    </source>
</evidence>
<proteinExistence type="inferred from homology"/>
<keyword evidence="3" id="KW-1003">Cell membrane</keyword>
<dbReference type="GO" id="GO:0005886">
    <property type="term" value="C:plasma membrane"/>
    <property type="evidence" value="ECO:0007669"/>
    <property type="project" value="UniProtKB-SubCell"/>
</dbReference>
<name>A0AAW9RSP2_9HYPH</name>
<evidence type="ECO:0000256" key="2">
    <source>
        <dbReference type="ARBA" id="ARBA00022448"/>
    </source>
</evidence>
<evidence type="ECO:0000256" key="6">
    <source>
        <dbReference type="ARBA" id="ARBA00022989"/>
    </source>
</evidence>
<comment type="subunit">
    <text evidence="9">The complex comprises the extracytoplasmic solute receptor protein and the two transmembrane proteins.</text>
</comment>
<feature type="transmembrane region" description="Helical" evidence="9">
    <location>
        <begin position="89"/>
        <end position="111"/>
    </location>
</feature>
<accession>A0AAW9RSP2</accession>
<sequence length="166" mass="17978">MRAYVRAVSAVSRLCGVVALLLLVAAILVVCEMIFVRYVLNGSTVWQTEFVTYAIVAATFLGSPSVLLERGHVGVDLLPDALDGSAKTVLRLVAGILGLLFCIALAWSGWLYFHEALTRGWKTATVWALPLWIPLLPMPFGIGLLCLQYVAELMKLTERDTGGVAA</sequence>
<keyword evidence="2 9" id="KW-0813">Transport</keyword>
<feature type="transmembrane region" description="Helical" evidence="9">
    <location>
        <begin position="131"/>
        <end position="151"/>
    </location>
</feature>
<dbReference type="InterPro" id="IPR007387">
    <property type="entry name" value="TRAP_DctQ"/>
</dbReference>
<feature type="domain" description="Tripartite ATP-independent periplasmic transporters DctQ component" evidence="10">
    <location>
        <begin position="27"/>
        <end position="156"/>
    </location>
</feature>
<dbReference type="InterPro" id="IPR055348">
    <property type="entry name" value="DctQ"/>
</dbReference>
<feature type="transmembrane region" description="Helical" evidence="9">
    <location>
        <begin position="50"/>
        <end position="68"/>
    </location>
</feature>
<keyword evidence="5 9" id="KW-0812">Transmembrane</keyword>
<dbReference type="AlphaFoldDB" id="A0AAW9RSP2"/>
<comment type="caution">
    <text evidence="11">The sequence shown here is derived from an EMBL/GenBank/DDBJ whole genome shotgun (WGS) entry which is preliminary data.</text>
</comment>
<evidence type="ECO:0000256" key="9">
    <source>
        <dbReference type="RuleBase" id="RU369079"/>
    </source>
</evidence>
<dbReference type="Proteomes" id="UP001378188">
    <property type="component" value="Unassembled WGS sequence"/>
</dbReference>
<evidence type="ECO:0000256" key="7">
    <source>
        <dbReference type="ARBA" id="ARBA00023136"/>
    </source>
</evidence>
<keyword evidence="12" id="KW-1185">Reference proteome</keyword>
<evidence type="ECO:0000256" key="3">
    <source>
        <dbReference type="ARBA" id="ARBA00022475"/>
    </source>
</evidence>
<feature type="transmembrane region" description="Helical" evidence="9">
    <location>
        <begin position="12"/>
        <end position="38"/>
    </location>
</feature>
<dbReference type="PANTHER" id="PTHR35011:SF10">
    <property type="entry name" value="TRAP TRANSPORTER SMALL PERMEASE PROTEIN"/>
    <property type="match status" value="1"/>
</dbReference>
<keyword evidence="6 9" id="KW-1133">Transmembrane helix</keyword>
<comment type="function">
    <text evidence="9">Part of the tripartite ATP-independent periplasmic (TRAP) transport system.</text>
</comment>
<evidence type="ECO:0000256" key="1">
    <source>
        <dbReference type="ARBA" id="ARBA00004429"/>
    </source>
</evidence>
<evidence type="ECO:0000256" key="5">
    <source>
        <dbReference type="ARBA" id="ARBA00022692"/>
    </source>
</evidence>
<reference evidence="11 12" key="1">
    <citation type="submission" date="2024-02" db="EMBL/GenBank/DDBJ databases">
        <title>Genome analysis and characterization of Microbaculum marinisediminis sp. nov., isolated from marine sediment.</title>
        <authorList>
            <person name="Du Z.-J."/>
            <person name="Ye Y.-Q."/>
            <person name="Zhang Z.-R."/>
            <person name="Yuan S.-M."/>
            <person name="Zhang X.-Y."/>
        </authorList>
    </citation>
    <scope>NUCLEOTIDE SEQUENCE [LARGE SCALE GENOMIC DNA]</scope>
    <source>
        <strain evidence="11 12">SDUM1044001</strain>
    </source>
</reference>
<gene>
    <name evidence="11" type="ORF">V3328_10655</name>
</gene>
<dbReference type="RefSeq" id="WP_340329636.1">
    <property type="nucleotide sequence ID" value="NZ_JAZHOF010000004.1"/>
</dbReference>
<dbReference type="EMBL" id="JAZHOF010000004">
    <property type="protein sequence ID" value="MEJ8571935.1"/>
    <property type="molecule type" value="Genomic_DNA"/>
</dbReference>
<dbReference type="Pfam" id="PF04290">
    <property type="entry name" value="DctQ"/>
    <property type="match status" value="1"/>
</dbReference>
<dbReference type="GO" id="GO:0022857">
    <property type="term" value="F:transmembrane transporter activity"/>
    <property type="evidence" value="ECO:0007669"/>
    <property type="project" value="UniProtKB-UniRule"/>
</dbReference>
<protein>
    <recommendedName>
        <fullName evidence="9">TRAP transporter small permease protein</fullName>
    </recommendedName>
</protein>